<accession>A0A085WKK0</accession>
<keyword evidence="3" id="KW-0479">Metal-binding</keyword>
<reference evidence="9 10" key="1">
    <citation type="submission" date="2014-04" db="EMBL/GenBank/DDBJ databases">
        <title>Genome assembly of Hyalangium minutum DSM 14724.</title>
        <authorList>
            <person name="Sharma G."/>
            <person name="Subramanian S."/>
        </authorList>
    </citation>
    <scope>NUCLEOTIDE SEQUENCE [LARGE SCALE GENOMIC DNA]</scope>
    <source>
        <strain evidence="9 10">DSM 14724</strain>
    </source>
</reference>
<keyword evidence="1 9" id="KW-0031">Aminopeptidase</keyword>
<evidence type="ECO:0000256" key="1">
    <source>
        <dbReference type="ARBA" id="ARBA00022438"/>
    </source>
</evidence>
<keyword evidence="4 7" id="KW-0732">Signal</keyword>
<keyword evidence="2" id="KW-0645">Protease</keyword>
<dbReference type="Pfam" id="PF04389">
    <property type="entry name" value="Peptidase_M28"/>
    <property type="match status" value="1"/>
</dbReference>
<evidence type="ECO:0000313" key="10">
    <source>
        <dbReference type="Proteomes" id="UP000028725"/>
    </source>
</evidence>
<dbReference type="InterPro" id="IPR007484">
    <property type="entry name" value="Peptidase_M28"/>
</dbReference>
<dbReference type="Gene3D" id="2.60.40.10">
    <property type="entry name" value="Immunoglobulins"/>
    <property type="match status" value="1"/>
</dbReference>
<dbReference type="Pfam" id="PF17957">
    <property type="entry name" value="Big_7"/>
    <property type="match status" value="1"/>
</dbReference>
<evidence type="ECO:0000256" key="3">
    <source>
        <dbReference type="ARBA" id="ARBA00022723"/>
    </source>
</evidence>
<evidence type="ECO:0000256" key="4">
    <source>
        <dbReference type="ARBA" id="ARBA00022729"/>
    </source>
</evidence>
<dbReference type="InterPro" id="IPR045175">
    <property type="entry name" value="M28_fam"/>
</dbReference>
<keyword evidence="10" id="KW-1185">Reference proteome</keyword>
<dbReference type="PANTHER" id="PTHR12147:SF56">
    <property type="entry name" value="AMINOPEPTIDASE YDR415C-RELATED"/>
    <property type="match status" value="1"/>
</dbReference>
<dbReference type="GO" id="GO:0008235">
    <property type="term" value="F:metalloexopeptidase activity"/>
    <property type="evidence" value="ECO:0007669"/>
    <property type="project" value="InterPro"/>
</dbReference>
<feature type="signal peptide" evidence="7">
    <location>
        <begin position="1"/>
        <end position="19"/>
    </location>
</feature>
<evidence type="ECO:0000259" key="8">
    <source>
        <dbReference type="Pfam" id="PF04389"/>
    </source>
</evidence>
<name>A0A085WKK0_9BACT</name>
<evidence type="ECO:0000256" key="5">
    <source>
        <dbReference type="ARBA" id="ARBA00022801"/>
    </source>
</evidence>
<keyword evidence="5" id="KW-0378">Hydrolase</keyword>
<dbReference type="Gene3D" id="3.40.630.10">
    <property type="entry name" value="Zn peptidases"/>
    <property type="match status" value="1"/>
</dbReference>
<dbReference type="InterPro" id="IPR013783">
    <property type="entry name" value="Ig-like_fold"/>
</dbReference>
<dbReference type="EMBL" id="JMCB01000006">
    <property type="protein sequence ID" value="KFE68213.1"/>
    <property type="molecule type" value="Genomic_DNA"/>
</dbReference>
<feature type="domain" description="Peptidase M28" evidence="8">
    <location>
        <begin position="199"/>
        <end position="385"/>
    </location>
</feature>
<sequence>MKRFASAALLLWSAAPAMAAPQETAVTQQATDREQWITLGEDTLLPVLTALRGAGWQQPGPVQTKNGVATLLVKESLLPVVAKVMHDKYNRCAGFIAHESEQEATLAMETAGTPVPSRAQVTYSIDNGVTVYPLLGELQELNIRNTITTMSNYNNRYYTAQTGVESANWLKSHWESLAAGRPDVNVATFTHPGWPQPSVILTMTGTTLPNEVVVLGGHLDSINGSNPTTGRAPGSDDDASGIASLTEVIRAAMAMGYRPARTVKFMGYAAEEVGLKGSKEVAEWHKNNAVNVVGVLQLDMTNYHGSTVDIGLLTDNVNAAQNTFLTNIIDTYQIGRWQNTQCGYGCSDHVSWTNNGYPSSLPFESLMSDDNPAIHTTSDTLAQSGGTADHALKFSKIAAGFMAELAKGMLAGGASDTTPPMAALMAPSNGSTVTGTTTITAGASDDVAVSRVEFWVDGALKGSDTTAPYSYAWNTSATANGSRTLRVKAYDAAGNVGTSTGLTVMVNNVSTLAVYDAELMAPKCGTVNSVCDSGPSLLNGRANLGPELSKPNTLGGTCADGAAGVYHGDESVDRLKVSTTDGTPFAAGKTVRIEATVWAYSVYASDKLDLYYTANANNPSWTFLGTLSPTKAGSQVLSATYTLPAGAQQAVRANFRYGGSANVCAAGSYTDHDDLVFSVTP</sequence>
<proteinExistence type="predicted"/>
<dbReference type="Proteomes" id="UP000028725">
    <property type="component" value="Unassembled WGS sequence"/>
</dbReference>
<comment type="caution">
    <text evidence="9">The sequence shown here is derived from an EMBL/GenBank/DDBJ whole genome shotgun (WGS) entry which is preliminary data.</text>
</comment>
<evidence type="ECO:0000256" key="6">
    <source>
        <dbReference type="ARBA" id="ARBA00022833"/>
    </source>
</evidence>
<dbReference type="GO" id="GO:0046872">
    <property type="term" value="F:metal ion binding"/>
    <property type="evidence" value="ECO:0007669"/>
    <property type="project" value="UniProtKB-KW"/>
</dbReference>
<dbReference type="RefSeq" id="WP_338034302.1">
    <property type="nucleotide sequence ID" value="NZ_JMCB01000006.1"/>
</dbReference>
<dbReference type="AlphaFoldDB" id="A0A085WKK0"/>
<dbReference type="SUPFAM" id="SSF53187">
    <property type="entry name" value="Zn-dependent exopeptidases"/>
    <property type="match status" value="1"/>
</dbReference>
<protein>
    <submittedName>
        <fullName evidence="9">Bacterial leucyl aminopeptidase</fullName>
    </submittedName>
</protein>
<dbReference type="GO" id="GO:0006508">
    <property type="term" value="P:proteolysis"/>
    <property type="evidence" value="ECO:0007669"/>
    <property type="project" value="UniProtKB-KW"/>
</dbReference>
<dbReference type="PATRIC" id="fig|394096.3.peg.3490"/>
<dbReference type="STRING" id="394096.DB31_7450"/>
<gene>
    <name evidence="9" type="ORF">DB31_7450</name>
</gene>
<dbReference type="GO" id="GO:0004177">
    <property type="term" value="F:aminopeptidase activity"/>
    <property type="evidence" value="ECO:0007669"/>
    <property type="project" value="UniProtKB-KW"/>
</dbReference>
<feature type="chain" id="PRO_5001799722" evidence="7">
    <location>
        <begin position="20"/>
        <end position="681"/>
    </location>
</feature>
<evidence type="ECO:0000256" key="2">
    <source>
        <dbReference type="ARBA" id="ARBA00022670"/>
    </source>
</evidence>
<keyword evidence="6" id="KW-0862">Zinc</keyword>
<dbReference type="PANTHER" id="PTHR12147">
    <property type="entry name" value="METALLOPEPTIDASE M28 FAMILY MEMBER"/>
    <property type="match status" value="1"/>
</dbReference>
<evidence type="ECO:0000313" key="9">
    <source>
        <dbReference type="EMBL" id="KFE68213.1"/>
    </source>
</evidence>
<evidence type="ECO:0000256" key="7">
    <source>
        <dbReference type="SAM" id="SignalP"/>
    </source>
</evidence>
<organism evidence="9 10">
    <name type="scientific">Hyalangium minutum</name>
    <dbReference type="NCBI Taxonomy" id="394096"/>
    <lineage>
        <taxon>Bacteria</taxon>
        <taxon>Pseudomonadati</taxon>
        <taxon>Myxococcota</taxon>
        <taxon>Myxococcia</taxon>
        <taxon>Myxococcales</taxon>
        <taxon>Cystobacterineae</taxon>
        <taxon>Archangiaceae</taxon>
        <taxon>Hyalangium</taxon>
    </lineage>
</organism>